<dbReference type="Proteomes" id="UP000299102">
    <property type="component" value="Unassembled WGS sequence"/>
</dbReference>
<keyword evidence="2" id="KW-1185">Reference proteome</keyword>
<protein>
    <submittedName>
        <fullName evidence="1">Uncharacterized protein</fullName>
    </submittedName>
</protein>
<evidence type="ECO:0000313" key="2">
    <source>
        <dbReference type="Proteomes" id="UP000299102"/>
    </source>
</evidence>
<accession>A0A4C1Y258</accession>
<organism evidence="1 2">
    <name type="scientific">Eumeta variegata</name>
    <name type="common">Bagworm moth</name>
    <name type="synonym">Eumeta japonica</name>
    <dbReference type="NCBI Taxonomy" id="151549"/>
    <lineage>
        <taxon>Eukaryota</taxon>
        <taxon>Metazoa</taxon>
        <taxon>Ecdysozoa</taxon>
        <taxon>Arthropoda</taxon>
        <taxon>Hexapoda</taxon>
        <taxon>Insecta</taxon>
        <taxon>Pterygota</taxon>
        <taxon>Neoptera</taxon>
        <taxon>Endopterygota</taxon>
        <taxon>Lepidoptera</taxon>
        <taxon>Glossata</taxon>
        <taxon>Ditrysia</taxon>
        <taxon>Tineoidea</taxon>
        <taxon>Psychidae</taxon>
        <taxon>Oiketicinae</taxon>
        <taxon>Eumeta</taxon>
    </lineage>
</organism>
<comment type="caution">
    <text evidence="1">The sequence shown here is derived from an EMBL/GenBank/DDBJ whole genome shotgun (WGS) entry which is preliminary data.</text>
</comment>
<dbReference type="EMBL" id="BGZK01001046">
    <property type="protein sequence ID" value="GBP69600.1"/>
    <property type="molecule type" value="Genomic_DNA"/>
</dbReference>
<evidence type="ECO:0000313" key="1">
    <source>
        <dbReference type="EMBL" id="GBP69600.1"/>
    </source>
</evidence>
<reference evidence="1 2" key="1">
    <citation type="journal article" date="2019" name="Commun. Biol.">
        <title>The bagworm genome reveals a unique fibroin gene that provides high tensile strength.</title>
        <authorList>
            <person name="Kono N."/>
            <person name="Nakamura H."/>
            <person name="Ohtoshi R."/>
            <person name="Tomita M."/>
            <person name="Numata K."/>
            <person name="Arakawa K."/>
        </authorList>
    </citation>
    <scope>NUCLEOTIDE SEQUENCE [LARGE SCALE GENOMIC DNA]</scope>
</reference>
<dbReference type="AlphaFoldDB" id="A0A4C1Y258"/>
<proteinExistence type="predicted"/>
<name>A0A4C1Y258_EUMVA</name>
<dbReference type="OrthoDB" id="7092296at2759"/>
<sequence>MPNDPGYGPSERRSLCSLLCYLSRKLNVYVTGRCSSEASVGRLVQVRIVSAPAPSPPLAHWSASRGLMRPARPSRPLACPDFTLKNKVRDINIDETLLIS</sequence>
<gene>
    <name evidence="1" type="ORF">EVAR_88686_1</name>
</gene>